<protein>
    <submittedName>
        <fullName evidence="2">Uncharacterized protein</fullName>
    </submittedName>
</protein>
<comment type="caution">
    <text evidence="2">The sequence shown here is derived from an EMBL/GenBank/DDBJ whole genome shotgun (WGS) entry which is preliminary data.</text>
</comment>
<evidence type="ECO:0000313" key="3">
    <source>
        <dbReference type="Proteomes" id="UP001254848"/>
    </source>
</evidence>
<dbReference type="EMBL" id="JAUOZS010000001">
    <property type="protein sequence ID" value="MDT8900799.1"/>
    <property type="molecule type" value="Genomic_DNA"/>
</dbReference>
<proteinExistence type="predicted"/>
<dbReference type="RefSeq" id="WP_413779332.1">
    <property type="nucleotide sequence ID" value="NZ_JAUOZS010000001.1"/>
</dbReference>
<accession>A0ABU3NVE8</accession>
<reference evidence="2 3" key="1">
    <citation type="submission" date="2023-07" db="EMBL/GenBank/DDBJ databases">
        <title>The novel representative of Negativicutes class, Anaeroselena agilis gen. nov. sp. nov.</title>
        <authorList>
            <person name="Prokofeva M.I."/>
            <person name="Elcheninov A.G."/>
            <person name="Klyukina A."/>
            <person name="Kublanov I.V."/>
            <person name="Frolov E.N."/>
            <person name="Podosokorskaya O.A."/>
        </authorList>
    </citation>
    <scope>NUCLEOTIDE SEQUENCE [LARGE SCALE GENOMIC DNA]</scope>
    <source>
        <strain evidence="2 3">4137-cl</strain>
    </source>
</reference>
<feature type="region of interest" description="Disordered" evidence="1">
    <location>
        <begin position="19"/>
        <end position="52"/>
    </location>
</feature>
<evidence type="ECO:0000256" key="1">
    <source>
        <dbReference type="SAM" id="MobiDB-lite"/>
    </source>
</evidence>
<evidence type="ECO:0000313" key="2">
    <source>
        <dbReference type="EMBL" id="MDT8900799.1"/>
    </source>
</evidence>
<sequence length="126" mass="13748">MLQYRRNWTIVATFAASSLGNPRRPSYHHSADRSSSVASGKPPLAANCSRQPRAQAFLNSITRSKSESRSSRACWKSALKSSSAPSSAIIILPPLPLRHPPAAIITDKRPRINATALTSRRQTAQE</sequence>
<dbReference type="Proteomes" id="UP001254848">
    <property type="component" value="Unassembled WGS sequence"/>
</dbReference>
<name>A0ABU3NVE8_9FIRM</name>
<organism evidence="2 3">
    <name type="scientific">Anaeroselena agilis</name>
    <dbReference type="NCBI Taxonomy" id="3063788"/>
    <lineage>
        <taxon>Bacteria</taxon>
        <taxon>Bacillati</taxon>
        <taxon>Bacillota</taxon>
        <taxon>Negativicutes</taxon>
        <taxon>Acetonemataceae</taxon>
        <taxon>Anaeroselena</taxon>
    </lineage>
</organism>
<gene>
    <name evidence="2" type="ORF">Q4T40_06055</name>
</gene>
<keyword evidence="3" id="KW-1185">Reference proteome</keyword>